<feature type="compositionally biased region" description="Low complexity" evidence="2">
    <location>
        <begin position="311"/>
        <end position="323"/>
    </location>
</feature>
<dbReference type="Proteomes" id="UP000000305">
    <property type="component" value="Unassembled WGS sequence"/>
</dbReference>
<feature type="compositionally biased region" description="Acidic residues" evidence="2">
    <location>
        <begin position="179"/>
        <end position="195"/>
    </location>
</feature>
<dbReference type="HOGENOM" id="CLU_278132_0_0_1"/>
<feature type="region of interest" description="Disordered" evidence="2">
    <location>
        <begin position="953"/>
        <end position="998"/>
    </location>
</feature>
<feature type="region of interest" description="Disordered" evidence="2">
    <location>
        <begin position="674"/>
        <end position="874"/>
    </location>
</feature>
<organism evidence="5 6">
    <name type="scientific">Daphnia pulex</name>
    <name type="common">Water flea</name>
    <dbReference type="NCBI Taxonomy" id="6669"/>
    <lineage>
        <taxon>Eukaryota</taxon>
        <taxon>Metazoa</taxon>
        <taxon>Ecdysozoa</taxon>
        <taxon>Arthropoda</taxon>
        <taxon>Crustacea</taxon>
        <taxon>Branchiopoda</taxon>
        <taxon>Diplostraca</taxon>
        <taxon>Cladocera</taxon>
        <taxon>Anomopoda</taxon>
        <taxon>Daphniidae</taxon>
        <taxon>Daphnia</taxon>
    </lineage>
</organism>
<feature type="compositionally biased region" description="Basic and acidic residues" evidence="2">
    <location>
        <begin position="784"/>
        <end position="796"/>
    </location>
</feature>
<feature type="compositionally biased region" description="Basic and acidic residues" evidence="2">
    <location>
        <begin position="746"/>
        <end position="756"/>
    </location>
</feature>
<dbReference type="STRING" id="6669.E9H1Q2"/>
<feature type="compositionally biased region" description="Polar residues" evidence="2">
    <location>
        <begin position="836"/>
        <end position="849"/>
    </location>
</feature>
<dbReference type="OMA" id="ARTEIHH"/>
<gene>
    <name evidence="5" type="ORF">DAPPUDRAFT_307367</name>
</gene>
<feature type="domain" description="Ubinuclein middle" evidence="4">
    <location>
        <begin position="397"/>
        <end position="607"/>
    </location>
</feature>
<feature type="region of interest" description="Disordered" evidence="2">
    <location>
        <begin position="906"/>
        <end position="933"/>
    </location>
</feature>
<feature type="compositionally biased region" description="Basic and acidic residues" evidence="2">
    <location>
        <begin position="826"/>
        <end position="835"/>
    </location>
</feature>
<dbReference type="FunCoup" id="E9H1Q2">
    <property type="interactions" value="1040"/>
</dbReference>
<keyword evidence="6" id="KW-1185">Reference proteome</keyword>
<dbReference type="EMBL" id="GL732584">
    <property type="protein sequence ID" value="EFX74215.1"/>
    <property type="molecule type" value="Genomic_DNA"/>
</dbReference>
<evidence type="ECO:0000313" key="5">
    <source>
        <dbReference type="EMBL" id="EFX74215.1"/>
    </source>
</evidence>
<evidence type="ECO:0000313" key="6">
    <source>
        <dbReference type="Proteomes" id="UP000000305"/>
    </source>
</evidence>
<feature type="compositionally biased region" description="Polar residues" evidence="2">
    <location>
        <begin position="759"/>
        <end position="783"/>
    </location>
</feature>
<dbReference type="InterPro" id="IPR026947">
    <property type="entry name" value="UBN_middle_dom"/>
</dbReference>
<feature type="compositionally biased region" description="Polar residues" evidence="2">
    <location>
        <begin position="1099"/>
        <end position="1128"/>
    </location>
</feature>
<dbReference type="PANTHER" id="PTHR21669">
    <property type="entry name" value="CAPZ-INTERACTING PROTEIN AND RELATED PROTEINS"/>
    <property type="match status" value="1"/>
</dbReference>
<dbReference type="Pfam" id="PF14075">
    <property type="entry name" value="UBN_AB"/>
    <property type="match status" value="1"/>
</dbReference>
<dbReference type="GO" id="GO:0006325">
    <property type="term" value="P:chromatin organization"/>
    <property type="evidence" value="ECO:0000318"/>
    <property type="project" value="GO_Central"/>
</dbReference>
<dbReference type="OrthoDB" id="68076at2759"/>
<feature type="region of interest" description="Disordered" evidence="2">
    <location>
        <begin position="168"/>
        <end position="336"/>
    </location>
</feature>
<sequence length="1138" mass="124023">MSEPKRIALIPLAADAVQAPLPATKKDKKSATVIVKTHRFSLTLPDSTEKSCPEFNFADLISSLTKKKEGHTTNGSAPVATAGPPPLDPFADDDEDQLRGIAKKFEEKYGLPASKKKKSRKYDEYVDLGAGYDENDPFIDNTDAYDEIVPAEVTTAHGGFYINSGALEFKPVEKRSDSESESESESSDSESEDSLSEASTAPVSTNKKRRVIESDDEDSPEEIQLNGSEGEETEAKKKRLRLEESNNVQQAKRKKLSSPPESGVISETSSVSAKKPRPSVKELLQHKRELEKAVTESVEKPAKNLNNNVSVPPTVAVPTAQPVKEQLQLKRDKEKDVVDLSIASKVTAEANAVTTDSSSDSSDSSSDSSESESGGDEDEDGRDADVMKGENDPDAKLPNNLTAATLAIIEDIKKAAALSDQHGKCRFFSPEINRLILAIELQARQYSCSKRQAIYTHLTGFLPCTKHTLLKRAKNLVLEDFESQLKPAIRKLQQSVEKVIGEQIERHATQCQRLADAKDPELEPAGGTDDEDKKPEKSSKTPQPRRRFIWSKEMRAILNQVVYLKADCFNWSKLRKETAAEYLLRFLDTEIRLLWPKGWMTAKILFKESQEAHSFVTTSKSKLNPAVKKPSIPRSGLVDALALPLPVTPSALLLSAASTPVVASSVSKEIKKSQLKDRMSLAAAQPVARQDSNSVHHRSDSAPNLSSGKTDKFRTEVGMSSTRPDNGVKLEKHRQRPDPTCSAARTEIHHITKDPNKANFRQSEISHSTNHSRITDPNQTNNSRSDHTAEPVKPRSETFISKGNPVQVRSDLGIVKNDTPPSSRPNKVDSIKPRQDSNSALRGSESNKQSRADNSAASSDSKSSSVIRGSENNKQSRWENITLSEIKNRFDHVQNTPIVESIQNKLEATSSDASSASSSKSGKNSKPTPAVGPSLANSLASFVDSGLRWTDPGQVLDLSDDQQQPRQMSKAVEPTARADSLNVKDSVPKVEDTEDQESLLQRDLAMVLEEISQITRLVESKDSQPPAMTKSSDSRTKSVIKTTGSLSTSHSPASAPSLTPNPSSRQSMTSGSALPPKLTSATRTPPPPPLTVSTPVSRISISPTGANISVNLISPNPTHSSRTMSPVSSDHLKSGEKV</sequence>
<evidence type="ECO:0000256" key="2">
    <source>
        <dbReference type="SAM" id="MobiDB-lite"/>
    </source>
</evidence>
<dbReference type="PANTHER" id="PTHR21669:SF28">
    <property type="entry name" value="YEMANUCLEIN"/>
    <property type="match status" value="1"/>
</dbReference>
<keyword evidence="1" id="KW-0597">Phosphoprotein</keyword>
<evidence type="ECO:0000256" key="1">
    <source>
        <dbReference type="ARBA" id="ARBA00022553"/>
    </source>
</evidence>
<feature type="compositionally biased region" description="Basic and acidic residues" evidence="2">
    <location>
        <begin position="383"/>
        <end position="395"/>
    </location>
</feature>
<dbReference type="AlphaFoldDB" id="E9H1Q2"/>
<feature type="compositionally biased region" description="Basic and acidic residues" evidence="2">
    <location>
        <begin position="279"/>
        <end position="302"/>
    </location>
</feature>
<feature type="domain" description="Hpc2-related" evidence="3">
    <location>
        <begin position="117"/>
        <end position="168"/>
    </location>
</feature>
<feature type="region of interest" description="Disordered" evidence="2">
    <location>
        <begin position="66"/>
        <end position="101"/>
    </location>
</feature>
<feature type="compositionally biased region" description="Low complexity" evidence="2">
    <location>
        <begin position="356"/>
        <end position="368"/>
    </location>
</feature>
<feature type="compositionally biased region" description="Low complexity" evidence="2">
    <location>
        <begin position="852"/>
        <end position="865"/>
    </location>
</feature>
<dbReference type="InParanoid" id="E9H1Q2"/>
<name>E9H1Q2_DAPPU</name>
<dbReference type="KEGG" id="dpx:DAPPUDRAFT_307367"/>
<protein>
    <recommendedName>
        <fullName evidence="7">Ubinuclein-2</fullName>
    </recommendedName>
</protein>
<feature type="compositionally biased region" description="Polar residues" evidence="2">
    <location>
        <begin position="1037"/>
        <end position="1072"/>
    </location>
</feature>
<feature type="region of interest" description="Disordered" evidence="2">
    <location>
        <begin position="515"/>
        <end position="545"/>
    </location>
</feature>
<feature type="compositionally biased region" description="Acidic residues" evidence="2">
    <location>
        <begin position="369"/>
        <end position="382"/>
    </location>
</feature>
<evidence type="ECO:0000259" key="4">
    <source>
        <dbReference type="Pfam" id="PF14075"/>
    </source>
</evidence>
<dbReference type="GO" id="GO:0005634">
    <property type="term" value="C:nucleus"/>
    <property type="evidence" value="ECO:0000318"/>
    <property type="project" value="GO_Central"/>
</dbReference>
<feature type="compositionally biased region" description="Low complexity" evidence="2">
    <location>
        <begin position="908"/>
        <end position="926"/>
    </location>
</feature>
<reference evidence="5 6" key="1">
    <citation type="journal article" date="2011" name="Science">
        <title>The ecoresponsive genome of Daphnia pulex.</title>
        <authorList>
            <person name="Colbourne J.K."/>
            <person name="Pfrender M.E."/>
            <person name="Gilbert D."/>
            <person name="Thomas W.K."/>
            <person name="Tucker A."/>
            <person name="Oakley T.H."/>
            <person name="Tokishita S."/>
            <person name="Aerts A."/>
            <person name="Arnold G.J."/>
            <person name="Basu M.K."/>
            <person name="Bauer D.J."/>
            <person name="Caceres C.E."/>
            <person name="Carmel L."/>
            <person name="Casola C."/>
            <person name="Choi J.H."/>
            <person name="Detter J.C."/>
            <person name="Dong Q."/>
            <person name="Dusheyko S."/>
            <person name="Eads B.D."/>
            <person name="Frohlich T."/>
            <person name="Geiler-Samerotte K.A."/>
            <person name="Gerlach D."/>
            <person name="Hatcher P."/>
            <person name="Jogdeo S."/>
            <person name="Krijgsveld J."/>
            <person name="Kriventseva E.V."/>
            <person name="Kultz D."/>
            <person name="Laforsch C."/>
            <person name="Lindquist E."/>
            <person name="Lopez J."/>
            <person name="Manak J.R."/>
            <person name="Muller J."/>
            <person name="Pangilinan J."/>
            <person name="Patwardhan R.P."/>
            <person name="Pitluck S."/>
            <person name="Pritham E.J."/>
            <person name="Rechtsteiner A."/>
            <person name="Rho M."/>
            <person name="Rogozin I.B."/>
            <person name="Sakarya O."/>
            <person name="Salamov A."/>
            <person name="Schaack S."/>
            <person name="Shapiro H."/>
            <person name="Shiga Y."/>
            <person name="Skalitzky C."/>
            <person name="Smith Z."/>
            <person name="Souvorov A."/>
            <person name="Sung W."/>
            <person name="Tang Z."/>
            <person name="Tsuchiya D."/>
            <person name="Tu H."/>
            <person name="Vos H."/>
            <person name="Wang M."/>
            <person name="Wolf Y.I."/>
            <person name="Yamagata H."/>
            <person name="Yamada T."/>
            <person name="Ye Y."/>
            <person name="Shaw J.R."/>
            <person name="Andrews J."/>
            <person name="Crease T.J."/>
            <person name="Tang H."/>
            <person name="Lucas S.M."/>
            <person name="Robertson H.M."/>
            <person name="Bork P."/>
            <person name="Koonin E.V."/>
            <person name="Zdobnov E.M."/>
            <person name="Grigoriev I.V."/>
            <person name="Lynch M."/>
            <person name="Boore J.L."/>
        </authorList>
    </citation>
    <scope>NUCLEOTIDE SEQUENCE [LARGE SCALE GENOMIC DNA]</scope>
</reference>
<feature type="region of interest" description="Disordered" evidence="2">
    <location>
        <begin position="1017"/>
        <end position="1138"/>
    </location>
</feature>
<evidence type="ECO:0008006" key="7">
    <source>
        <dbReference type="Google" id="ProtNLM"/>
    </source>
</evidence>
<evidence type="ECO:0000259" key="3">
    <source>
        <dbReference type="Pfam" id="PF08729"/>
    </source>
</evidence>
<dbReference type="InterPro" id="IPR014840">
    <property type="entry name" value="HRD"/>
</dbReference>
<proteinExistence type="predicted"/>
<feature type="compositionally biased region" description="Basic and acidic residues" evidence="2">
    <location>
        <begin position="327"/>
        <end position="336"/>
    </location>
</feature>
<dbReference type="Pfam" id="PF08729">
    <property type="entry name" value="HUN"/>
    <property type="match status" value="1"/>
</dbReference>
<feature type="region of interest" description="Disordered" evidence="2">
    <location>
        <begin position="350"/>
        <end position="398"/>
    </location>
</feature>
<dbReference type="eggNOG" id="KOG4786">
    <property type="taxonomic scope" value="Eukaryota"/>
</dbReference>
<accession>E9H1Q2</accession>